<evidence type="ECO:0000313" key="6">
    <source>
        <dbReference type="Proteomes" id="UP000053599"/>
    </source>
</evidence>
<proteinExistence type="inferred from homology"/>
<keyword evidence="3" id="KW-0472">Membrane</keyword>
<dbReference type="InterPro" id="IPR013892">
    <property type="entry name" value="Cyt_c_biogenesis_Cmc1-like"/>
</dbReference>
<dbReference type="OrthoDB" id="6224010at2759"/>
<dbReference type="Pfam" id="PF08583">
    <property type="entry name" value="Cmc1"/>
    <property type="match status" value="1"/>
</dbReference>
<feature type="compositionally biased region" description="Polar residues" evidence="4">
    <location>
        <begin position="15"/>
        <end position="25"/>
    </location>
</feature>
<evidence type="ECO:0000313" key="5">
    <source>
        <dbReference type="EMBL" id="KIV80048.1"/>
    </source>
</evidence>
<evidence type="ECO:0000256" key="3">
    <source>
        <dbReference type="RuleBase" id="RU364104"/>
    </source>
</evidence>
<dbReference type="AlphaFoldDB" id="A0A0D1YZ68"/>
<feature type="region of interest" description="Disordered" evidence="4">
    <location>
        <begin position="1"/>
        <end position="31"/>
    </location>
</feature>
<comment type="function">
    <text evidence="3">Required for mitochondrial cytochrome c oxidase (COX) assembly and respiration.</text>
</comment>
<organism evidence="5 6">
    <name type="scientific">Exophiala sideris</name>
    <dbReference type="NCBI Taxonomy" id="1016849"/>
    <lineage>
        <taxon>Eukaryota</taxon>
        <taxon>Fungi</taxon>
        <taxon>Dikarya</taxon>
        <taxon>Ascomycota</taxon>
        <taxon>Pezizomycotina</taxon>
        <taxon>Eurotiomycetes</taxon>
        <taxon>Chaetothyriomycetidae</taxon>
        <taxon>Chaetothyriales</taxon>
        <taxon>Herpotrichiellaceae</taxon>
        <taxon>Exophiala</taxon>
    </lineage>
</organism>
<dbReference type="PANTHER" id="PTHR22977:SF5">
    <property type="entry name" value="COX ASSEMBLY MITOCHONDRIAL PROTEIN HOMOLOG"/>
    <property type="match status" value="1"/>
</dbReference>
<keyword evidence="3" id="KW-0143">Chaperone</keyword>
<dbReference type="GO" id="GO:0005743">
    <property type="term" value="C:mitochondrial inner membrane"/>
    <property type="evidence" value="ECO:0007669"/>
    <property type="project" value="UniProtKB-SubCell"/>
</dbReference>
<feature type="region of interest" description="Disordered" evidence="4">
    <location>
        <begin position="130"/>
        <end position="161"/>
    </location>
</feature>
<protein>
    <recommendedName>
        <fullName evidence="3">COX assembly mitochondrial protein</fullName>
    </recommendedName>
</protein>
<accession>A0A0D1YZ68</accession>
<dbReference type="STRING" id="1016849.A0A0D1YZ68"/>
<evidence type="ECO:0000256" key="2">
    <source>
        <dbReference type="ARBA" id="ARBA00023157"/>
    </source>
</evidence>
<reference evidence="5 6" key="1">
    <citation type="submission" date="2015-01" db="EMBL/GenBank/DDBJ databases">
        <title>The Genome Sequence of Exophiala sideris CBS121828.</title>
        <authorList>
            <consortium name="The Broad Institute Genomics Platform"/>
            <person name="Cuomo C."/>
            <person name="de Hoog S."/>
            <person name="Gorbushina A."/>
            <person name="Stielow B."/>
            <person name="Teixiera M."/>
            <person name="Abouelleil A."/>
            <person name="Chapman S.B."/>
            <person name="Priest M."/>
            <person name="Young S.K."/>
            <person name="Wortman J."/>
            <person name="Nusbaum C."/>
            <person name="Birren B."/>
        </authorList>
    </citation>
    <scope>NUCLEOTIDE SEQUENCE [LARGE SCALE GENOMIC DNA]</scope>
    <source>
        <strain evidence="5 6">CBS 121828</strain>
    </source>
</reference>
<comment type="subcellular location">
    <subcellularLocation>
        <location evidence="3">Mitochondrion inner membrane</location>
    </subcellularLocation>
</comment>
<evidence type="ECO:0000256" key="1">
    <source>
        <dbReference type="ARBA" id="ARBA00007347"/>
    </source>
</evidence>
<keyword evidence="2" id="KW-1015">Disulfide bond</keyword>
<dbReference type="Proteomes" id="UP000053599">
    <property type="component" value="Unassembled WGS sequence"/>
</dbReference>
<comment type="similarity">
    <text evidence="1 3">Belongs to the CMC family.</text>
</comment>
<keyword evidence="3" id="KW-0496">Mitochondrion</keyword>
<feature type="compositionally biased region" description="Basic and acidic residues" evidence="4">
    <location>
        <begin position="130"/>
        <end position="154"/>
    </location>
</feature>
<dbReference type="EMBL" id="KN846953">
    <property type="protein sequence ID" value="KIV80048.1"/>
    <property type="molecule type" value="Genomic_DNA"/>
</dbReference>
<gene>
    <name evidence="5" type="ORF">PV11_07578</name>
</gene>
<dbReference type="PANTHER" id="PTHR22977">
    <property type="entry name" value="COX ASSEMBLY MITOCHONDRIAL PROTEIN"/>
    <property type="match status" value="1"/>
</dbReference>
<keyword evidence="3" id="KW-0999">Mitochondrion inner membrane</keyword>
<name>A0A0D1YZ68_9EURO</name>
<evidence type="ECO:0000256" key="4">
    <source>
        <dbReference type="SAM" id="MobiDB-lite"/>
    </source>
</evidence>
<sequence>MDMAPAIVPEPPRSATMSTPQNNLRNPLPLSPAQEGEVRRMYYARVRSKCADEVKQFADCARGRTLSVAWNCRAEHRAMNSCMILYATKAEQDAAREDWFAGVLERRRKKEEEHIAVEKRRVEVIEMTKKQEEKERIETEKKLAQQQKEKEVKKSGGSWWR</sequence>
<dbReference type="HOGENOM" id="CLU_113403_1_0_1"/>